<dbReference type="PANTHER" id="PTHR43682">
    <property type="entry name" value="LACTATE UTILIZATION PROTEIN C"/>
    <property type="match status" value="1"/>
</dbReference>
<organism evidence="3 4">
    <name type="scientific">Corynebacterium massiliense DSM 45435</name>
    <dbReference type="NCBI Taxonomy" id="1121364"/>
    <lineage>
        <taxon>Bacteria</taxon>
        <taxon>Bacillati</taxon>
        <taxon>Actinomycetota</taxon>
        <taxon>Actinomycetes</taxon>
        <taxon>Mycobacteriales</taxon>
        <taxon>Corynebacteriaceae</taxon>
        <taxon>Corynebacterium</taxon>
    </lineage>
</organism>
<dbReference type="EMBL" id="CP063189">
    <property type="protein sequence ID" value="WCZ32314.1"/>
    <property type="molecule type" value="Genomic_DNA"/>
</dbReference>
<protein>
    <submittedName>
        <fullName evidence="3">Lactate utilization protein C</fullName>
    </submittedName>
</protein>
<dbReference type="Gene3D" id="3.40.50.10420">
    <property type="entry name" value="NagB/RpiA/CoA transferase-like"/>
    <property type="match status" value="1"/>
</dbReference>
<feature type="region of interest" description="Disordered" evidence="1">
    <location>
        <begin position="1"/>
        <end position="24"/>
    </location>
</feature>
<proteinExistence type="predicted"/>
<feature type="compositionally biased region" description="Polar residues" evidence="1">
    <location>
        <begin position="1"/>
        <end position="12"/>
    </location>
</feature>
<dbReference type="PANTHER" id="PTHR43682:SF1">
    <property type="entry name" value="LACTATE UTILIZATION PROTEIN C"/>
    <property type="match status" value="1"/>
</dbReference>
<feature type="domain" description="LUD" evidence="2">
    <location>
        <begin position="66"/>
        <end position="228"/>
    </location>
</feature>
<name>A0ABY7U6J2_9CORY</name>
<dbReference type="Pfam" id="PF02589">
    <property type="entry name" value="LUD_dom"/>
    <property type="match status" value="1"/>
</dbReference>
<sequence length="231" mass="24947">MSAHTASRSTSRGGARTAADSRAAKKEILQRIKRAQKMAKLPKDVEIPRDYQQTSSLPADEVRDVLVDRLEDYHAEVHVTDADGLAQTVADVLKDRECTDIVHAPGLGEDVLTSFAGSARADDPASDPRDLGDIDAVVTESKVSCALTGTIALESSESNGRRAVALVPDRHVCIVRDEDIVYTVPEMISRLDPERPTTLFSGPSATSDIELERVEGVHGPRDLIVVIVKQG</sequence>
<evidence type="ECO:0000313" key="4">
    <source>
        <dbReference type="Proteomes" id="UP001220064"/>
    </source>
</evidence>
<dbReference type="Proteomes" id="UP001220064">
    <property type="component" value="Chromosome"/>
</dbReference>
<evidence type="ECO:0000313" key="3">
    <source>
        <dbReference type="EMBL" id="WCZ32314.1"/>
    </source>
</evidence>
<evidence type="ECO:0000256" key="1">
    <source>
        <dbReference type="SAM" id="MobiDB-lite"/>
    </source>
</evidence>
<dbReference type="InterPro" id="IPR024185">
    <property type="entry name" value="FTHF_cligase-like_sf"/>
</dbReference>
<evidence type="ECO:0000259" key="2">
    <source>
        <dbReference type="Pfam" id="PF02589"/>
    </source>
</evidence>
<dbReference type="InterPro" id="IPR003741">
    <property type="entry name" value="LUD_dom"/>
</dbReference>
<gene>
    <name evidence="3" type="primary">lutC</name>
    <name evidence="3" type="ORF">CMASS_04320</name>
</gene>
<reference evidence="3 4" key="1">
    <citation type="submission" date="2020-10" db="EMBL/GenBank/DDBJ databases">
        <title>Complete genome sequence of Corynebacterium massiliense DSM 45435, type strain of Corynebacterium massiliense.</title>
        <authorList>
            <person name="Busche T."/>
            <person name="Kalinowski J."/>
            <person name="Ruckert C."/>
        </authorList>
    </citation>
    <scope>NUCLEOTIDE SEQUENCE [LARGE SCALE GENOMIC DNA]</scope>
    <source>
        <strain evidence="3 4">DSM 45435</strain>
    </source>
</reference>
<dbReference type="InterPro" id="IPR037171">
    <property type="entry name" value="NagB/RpiA_transferase-like"/>
</dbReference>
<dbReference type="SUPFAM" id="SSF100950">
    <property type="entry name" value="NagB/RpiA/CoA transferase-like"/>
    <property type="match status" value="1"/>
</dbReference>
<accession>A0ABY7U6J2</accession>
<keyword evidence="4" id="KW-1185">Reference proteome</keyword>